<feature type="non-terminal residue" evidence="4">
    <location>
        <position position="1"/>
    </location>
</feature>
<evidence type="ECO:0000313" key="5">
    <source>
        <dbReference type="Proteomes" id="UP000023152"/>
    </source>
</evidence>
<dbReference type="OrthoDB" id="2161379at2759"/>
<dbReference type="Pfam" id="PF00400">
    <property type="entry name" value="WD40"/>
    <property type="match status" value="1"/>
</dbReference>
<dbReference type="EMBL" id="ASPP01040242">
    <property type="protein sequence ID" value="ETO00698.1"/>
    <property type="molecule type" value="Genomic_DNA"/>
</dbReference>
<protein>
    <submittedName>
        <fullName evidence="4">WD40 repeat-containing protein</fullName>
    </submittedName>
</protein>
<dbReference type="PANTHER" id="PTHR22847">
    <property type="entry name" value="WD40 REPEAT PROTEIN"/>
    <property type="match status" value="1"/>
</dbReference>
<dbReference type="PROSITE" id="PS50082">
    <property type="entry name" value="WD_REPEATS_2"/>
    <property type="match status" value="1"/>
</dbReference>
<evidence type="ECO:0000313" key="4">
    <source>
        <dbReference type="EMBL" id="ETO00698.1"/>
    </source>
</evidence>
<dbReference type="PROSITE" id="PS50294">
    <property type="entry name" value="WD_REPEATS_REGION"/>
    <property type="match status" value="1"/>
</dbReference>
<keyword evidence="2" id="KW-0677">Repeat</keyword>
<dbReference type="SMART" id="SM00320">
    <property type="entry name" value="WD40"/>
    <property type="match status" value="2"/>
</dbReference>
<evidence type="ECO:0000256" key="1">
    <source>
        <dbReference type="ARBA" id="ARBA00022574"/>
    </source>
</evidence>
<proteinExistence type="predicted"/>
<dbReference type="SUPFAM" id="SSF50978">
    <property type="entry name" value="WD40 repeat-like"/>
    <property type="match status" value="1"/>
</dbReference>
<organism evidence="4 5">
    <name type="scientific">Reticulomyxa filosa</name>
    <dbReference type="NCBI Taxonomy" id="46433"/>
    <lineage>
        <taxon>Eukaryota</taxon>
        <taxon>Sar</taxon>
        <taxon>Rhizaria</taxon>
        <taxon>Retaria</taxon>
        <taxon>Foraminifera</taxon>
        <taxon>Monothalamids</taxon>
        <taxon>Reticulomyxidae</taxon>
        <taxon>Reticulomyxa</taxon>
    </lineage>
</organism>
<sequence>DIRSGQQIQEFNGHKLLVNVVEYSPFVIKNISGNSNVICSGSEDNTIRFWDIRSNKKELYSIEGGDEEDNGILCFKFISLKKKVNNNEQKSKDDCNVHLYYGSYDGLIRVWG</sequence>
<dbReference type="PANTHER" id="PTHR22847:SF637">
    <property type="entry name" value="WD REPEAT DOMAIN 5B"/>
    <property type="match status" value="1"/>
</dbReference>
<reference evidence="4 5" key="1">
    <citation type="journal article" date="2013" name="Curr. Biol.">
        <title>The Genome of the Foraminiferan Reticulomyxa filosa.</title>
        <authorList>
            <person name="Glockner G."/>
            <person name="Hulsmann N."/>
            <person name="Schleicher M."/>
            <person name="Noegel A.A."/>
            <person name="Eichinger L."/>
            <person name="Gallinger C."/>
            <person name="Pawlowski J."/>
            <person name="Sierra R."/>
            <person name="Euteneuer U."/>
            <person name="Pillet L."/>
            <person name="Moustafa A."/>
            <person name="Platzer M."/>
            <person name="Groth M."/>
            <person name="Szafranski K."/>
            <person name="Schliwa M."/>
        </authorList>
    </citation>
    <scope>NUCLEOTIDE SEQUENCE [LARGE SCALE GENOMIC DNA]</scope>
</reference>
<accession>X6LFC4</accession>
<dbReference type="InterPro" id="IPR036322">
    <property type="entry name" value="WD40_repeat_dom_sf"/>
</dbReference>
<dbReference type="PROSITE" id="PS00678">
    <property type="entry name" value="WD_REPEATS_1"/>
    <property type="match status" value="1"/>
</dbReference>
<dbReference type="Proteomes" id="UP000023152">
    <property type="component" value="Unassembled WGS sequence"/>
</dbReference>
<keyword evidence="5" id="KW-1185">Reference proteome</keyword>
<name>X6LFC4_RETFI</name>
<dbReference type="InterPro" id="IPR001680">
    <property type="entry name" value="WD40_rpt"/>
</dbReference>
<feature type="repeat" description="WD" evidence="3">
    <location>
        <begin position="11"/>
        <end position="60"/>
    </location>
</feature>
<evidence type="ECO:0000256" key="3">
    <source>
        <dbReference type="PROSITE-ProRule" id="PRU00221"/>
    </source>
</evidence>
<dbReference type="AlphaFoldDB" id="X6LFC4"/>
<dbReference type="InterPro" id="IPR019775">
    <property type="entry name" value="WD40_repeat_CS"/>
</dbReference>
<evidence type="ECO:0000256" key="2">
    <source>
        <dbReference type="ARBA" id="ARBA00022737"/>
    </source>
</evidence>
<gene>
    <name evidence="4" type="ORF">RFI_36742</name>
</gene>
<dbReference type="GO" id="GO:1990234">
    <property type="term" value="C:transferase complex"/>
    <property type="evidence" value="ECO:0007669"/>
    <property type="project" value="UniProtKB-ARBA"/>
</dbReference>
<comment type="caution">
    <text evidence="4">The sequence shown here is derived from an EMBL/GenBank/DDBJ whole genome shotgun (WGS) entry which is preliminary data.</text>
</comment>
<dbReference type="InterPro" id="IPR015943">
    <property type="entry name" value="WD40/YVTN_repeat-like_dom_sf"/>
</dbReference>
<keyword evidence="1 3" id="KW-0853">WD repeat</keyword>
<dbReference type="Gene3D" id="2.130.10.10">
    <property type="entry name" value="YVTN repeat-like/Quinoprotein amine dehydrogenase"/>
    <property type="match status" value="1"/>
</dbReference>